<keyword evidence="2" id="KW-0611">Plant defense</keyword>
<comment type="caution">
    <text evidence="5">The sequence shown here is derived from an EMBL/GenBank/DDBJ whole genome shotgun (WGS) entry which is preliminary data.</text>
</comment>
<dbReference type="Pfam" id="PF23598">
    <property type="entry name" value="LRR_14"/>
    <property type="match status" value="1"/>
</dbReference>
<feature type="domain" description="Disease resistance protein winged helix" evidence="3">
    <location>
        <begin position="28"/>
        <end position="100"/>
    </location>
</feature>
<feature type="domain" description="Disease resistance R13L4/SHOC-2-like LRR" evidence="4">
    <location>
        <begin position="148"/>
        <end position="512"/>
    </location>
</feature>
<dbReference type="PANTHER" id="PTHR23155:SF1116">
    <property type="entry name" value="OS12G0273300 PROTEIN"/>
    <property type="match status" value="1"/>
</dbReference>
<evidence type="ECO:0000313" key="5">
    <source>
        <dbReference type="EMBL" id="KAG2559205.1"/>
    </source>
</evidence>
<keyword evidence="6" id="KW-1185">Reference proteome</keyword>
<evidence type="ECO:0000259" key="4">
    <source>
        <dbReference type="Pfam" id="PF23598"/>
    </source>
</evidence>
<dbReference type="GO" id="GO:0009626">
    <property type="term" value="P:plant-type hypersensitive response"/>
    <property type="evidence" value="ECO:0007669"/>
    <property type="project" value="UniProtKB-ARBA"/>
</dbReference>
<organism evidence="5 6">
    <name type="scientific">Panicum virgatum</name>
    <name type="common">Blackwell switchgrass</name>
    <dbReference type="NCBI Taxonomy" id="38727"/>
    <lineage>
        <taxon>Eukaryota</taxon>
        <taxon>Viridiplantae</taxon>
        <taxon>Streptophyta</taxon>
        <taxon>Embryophyta</taxon>
        <taxon>Tracheophyta</taxon>
        <taxon>Spermatophyta</taxon>
        <taxon>Magnoliopsida</taxon>
        <taxon>Liliopsida</taxon>
        <taxon>Poales</taxon>
        <taxon>Poaceae</taxon>
        <taxon>PACMAD clade</taxon>
        <taxon>Panicoideae</taxon>
        <taxon>Panicodae</taxon>
        <taxon>Paniceae</taxon>
        <taxon>Panicinae</taxon>
        <taxon>Panicum</taxon>
        <taxon>Panicum sect. Hiantes</taxon>
    </lineage>
</organism>
<sequence length="517" mass="59011">MDSMRKILFLSYYDLPSHLKACLLYLSIFPEDYEIEKERLISRWIAEDLVQQEEENKCLFEHGVSYLNELLNRSLIQVAYKNTDDTIWSCRVHDMVLELICSLSREESFVTVLLGDSKQSMPSSRSTVRRLSLQNITWPKLEMSKLGSIIIFSPTIINTMPSLSWCHLLRVLDLEKCKLMDHPSLRFVGNLFHLRYLSLAGTGYAGELPVEIGKLQLLQSLYLYGTRIKELPSSIVELRQLMFLSVDSHTSLPYGLRYLTSLEQLATVRVDFACTAEELGHLTQLRVLAVDLRSDKEGRWDKNICTALVVSLRKLHKIQSLRVYSSLIKVAPNLEAGSVESLGNLSNLCINRTTSLPTWTRPAILLLLSSLEIAVVQVRREDIQVLGRLQALRYLHLKVSGDIQVLERFVVSPDSFPRAITCIFNWFAMVPSTFPPGAMPRLENFKFGIQLEDFSRGEFTANDLALGHLPSLQDVDVQLYGTWKVSVGVATKVKVKDKLRHEADVHPNHPSLRYYHF</sequence>
<dbReference type="Pfam" id="PF23559">
    <property type="entry name" value="WHD_DRP"/>
    <property type="match status" value="1"/>
</dbReference>
<evidence type="ECO:0000313" key="6">
    <source>
        <dbReference type="Proteomes" id="UP000823388"/>
    </source>
</evidence>
<dbReference type="GO" id="GO:0002758">
    <property type="term" value="P:innate immune response-activating signaling pathway"/>
    <property type="evidence" value="ECO:0007669"/>
    <property type="project" value="UniProtKB-ARBA"/>
</dbReference>
<evidence type="ECO:0000256" key="1">
    <source>
        <dbReference type="ARBA" id="ARBA00022737"/>
    </source>
</evidence>
<evidence type="ECO:0000256" key="2">
    <source>
        <dbReference type="ARBA" id="ARBA00022821"/>
    </source>
</evidence>
<dbReference type="InterPro" id="IPR044974">
    <property type="entry name" value="Disease_R_plants"/>
</dbReference>
<dbReference type="GO" id="GO:0042742">
    <property type="term" value="P:defense response to bacterium"/>
    <property type="evidence" value="ECO:0007669"/>
    <property type="project" value="UniProtKB-ARBA"/>
</dbReference>
<name>A0A8T0PDW2_PANVG</name>
<dbReference type="EMBL" id="CM029052">
    <property type="protein sequence ID" value="KAG2559205.1"/>
    <property type="molecule type" value="Genomic_DNA"/>
</dbReference>
<reference evidence="5" key="1">
    <citation type="submission" date="2020-05" db="EMBL/GenBank/DDBJ databases">
        <title>WGS assembly of Panicum virgatum.</title>
        <authorList>
            <person name="Lovell J.T."/>
            <person name="Jenkins J."/>
            <person name="Shu S."/>
            <person name="Juenger T.E."/>
            <person name="Schmutz J."/>
        </authorList>
    </citation>
    <scope>NUCLEOTIDE SEQUENCE</scope>
    <source>
        <strain evidence="5">AP13</strain>
    </source>
</reference>
<dbReference type="Gene3D" id="3.80.10.10">
    <property type="entry name" value="Ribonuclease Inhibitor"/>
    <property type="match status" value="1"/>
</dbReference>
<keyword evidence="1" id="KW-0677">Repeat</keyword>
<dbReference type="Proteomes" id="UP000823388">
    <property type="component" value="Chromosome 8N"/>
</dbReference>
<protein>
    <recommendedName>
        <fullName evidence="7">NB-ARC domain-containing protein</fullName>
    </recommendedName>
</protein>
<dbReference type="FunFam" id="1.10.10.10:FF:000322">
    <property type="entry name" value="Probable disease resistance protein At1g63360"/>
    <property type="match status" value="1"/>
</dbReference>
<dbReference type="InterPro" id="IPR032675">
    <property type="entry name" value="LRR_dom_sf"/>
</dbReference>
<dbReference type="InterPro" id="IPR036388">
    <property type="entry name" value="WH-like_DNA-bd_sf"/>
</dbReference>
<dbReference type="SUPFAM" id="SSF52058">
    <property type="entry name" value="L domain-like"/>
    <property type="match status" value="1"/>
</dbReference>
<dbReference type="AlphaFoldDB" id="A0A8T0PDW2"/>
<evidence type="ECO:0008006" key="7">
    <source>
        <dbReference type="Google" id="ProtNLM"/>
    </source>
</evidence>
<gene>
    <name evidence="5" type="ORF">PVAP13_8NG295200</name>
</gene>
<proteinExistence type="predicted"/>
<dbReference type="Gene3D" id="1.10.10.10">
    <property type="entry name" value="Winged helix-like DNA-binding domain superfamily/Winged helix DNA-binding domain"/>
    <property type="match status" value="1"/>
</dbReference>
<accession>A0A8T0PDW2</accession>
<evidence type="ECO:0000259" key="3">
    <source>
        <dbReference type="Pfam" id="PF23559"/>
    </source>
</evidence>
<dbReference type="InterPro" id="IPR055414">
    <property type="entry name" value="LRR_R13L4/SHOC2-like"/>
</dbReference>
<dbReference type="InterPro" id="IPR058922">
    <property type="entry name" value="WHD_DRP"/>
</dbReference>
<dbReference type="PANTHER" id="PTHR23155">
    <property type="entry name" value="DISEASE RESISTANCE PROTEIN RP"/>
    <property type="match status" value="1"/>
</dbReference>